<keyword evidence="9" id="KW-0812">Transmembrane</keyword>
<gene>
    <name evidence="10" type="ORF">BCR38DRAFT_511156</name>
</gene>
<dbReference type="PRINTS" id="PR00385">
    <property type="entry name" value="P450"/>
</dbReference>
<dbReference type="InterPro" id="IPR001128">
    <property type="entry name" value="Cyt_P450"/>
</dbReference>
<evidence type="ECO:0000256" key="1">
    <source>
        <dbReference type="ARBA" id="ARBA00001971"/>
    </source>
</evidence>
<dbReference type="EMBL" id="MCFJ01000004">
    <property type="protein sequence ID" value="ORY67805.1"/>
    <property type="molecule type" value="Genomic_DNA"/>
</dbReference>
<evidence type="ECO:0000256" key="8">
    <source>
        <dbReference type="PIRSR" id="PIRSR602401-1"/>
    </source>
</evidence>
<comment type="cofactor">
    <cofactor evidence="1 8">
        <name>heme</name>
        <dbReference type="ChEBI" id="CHEBI:30413"/>
    </cofactor>
</comment>
<keyword evidence="9" id="KW-0472">Membrane</keyword>
<evidence type="ECO:0000256" key="2">
    <source>
        <dbReference type="ARBA" id="ARBA00010617"/>
    </source>
</evidence>
<sequence>MAILEHFVGVSVVDIVKYFVVGVILYQATVTIYSLLFHPLRHFPGPLLQGATSIPYVLRNARGYQAFHTQKLHDVYGPVVRIATNHLSFTDPIAWKDIYGHRLSSSGTDTTDELKKTSEMMKSKQFSVSMEDLSTSIINAPREEHSRLRRALSHGFSDASIRAKEAKITRLVDVLIQRLKEECSKNAAKEGTKAFNMESWYNWATFDIIGSLVFGESFGCLQSAEYHPWIEFITRGIRFGAILSALSYLGLRWVVSIIYRAGGARAFANTRRSTDVTVRNRLKSGEPREDLFEAMVKKREEFNMSFEKLSGNAVILVLAGSEMTATTLSDVLQKLNHEVRSFFSSVDEITIASVNQLTYMLAVLNETLRVYPPVTSHLVRIVPAGEEQIAGHFIPGGTLVEVQQWSTNHSKDNWLGNKLEALQAFSVGPWNCIGRNLSYAEMRLILARIIYHFDMTLAEDSERWIERQKSYALWDRIPLNVHLTPIK</sequence>
<dbReference type="CDD" id="cd11058">
    <property type="entry name" value="CYP60B-like"/>
    <property type="match status" value="1"/>
</dbReference>
<dbReference type="GO" id="GO:0020037">
    <property type="term" value="F:heme binding"/>
    <property type="evidence" value="ECO:0007669"/>
    <property type="project" value="InterPro"/>
</dbReference>
<keyword evidence="4 8" id="KW-0479">Metal-binding</keyword>
<dbReference type="PANTHER" id="PTHR24305:SF230">
    <property type="entry name" value="P450, PUTATIVE (EUROFUNG)-RELATED"/>
    <property type="match status" value="1"/>
</dbReference>
<keyword evidence="9" id="KW-1133">Transmembrane helix</keyword>
<feature type="transmembrane region" description="Helical" evidence="9">
    <location>
        <begin position="15"/>
        <end position="36"/>
    </location>
</feature>
<keyword evidence="11" id="KW-1185">Reference proteome</keyword>
<dbReference type="InterPro" id="IPR050121">
    <property type="entry name" value="Cytochrome_P450_monoxygenase"/>
</dbReference>
<evidence type="ECO:0000313" key="10">
    <source>
        <dbReference type="EMBL" id="ORY67805.1"/>
    </source>
</evidence>
<keyword evidence="7" id="KW-0503">Monooxygenase</keyword>
<organism evidence="10 11">
    <name type="scientific">Pseudomassariella vexata</name>
    <dbReference type="NCBI Taxonomy" id="1141098"/>
    <lineage>
        <taxon>Eukaryota</taxon>
        <taxon>Fungi</taxon>
        <taxon>Dikarya</taxon>
        <taxon>Ascomycota</taxon>
        <taxon>Pezizomycotina</taxon>
        <taxon>Sordariomycetes</taxon>
        <taxon>Xylariomycetidae</taxon>
        <taxon>Amphisphaeriales</taxon>
        <taxon>Pseudomassariaceae</taxon>
        <taxon>Pseudomassariella</taxon>
    </lineage>
</organism>
<dbReference type="AlphaFoldDB" id="A0A1Y2EAC0"/>
<dbReference type="GeneID" id="63781238"/>
<comment type="caution">
    <text evidence="10">The sequence shown here is derived from an EMBL/GenBank/DDBJ whole genome shotgun (WGS) entry which is preliminary data.</text>
</comment>
<dbReference type="SUPFAM" id="SSF48264">
    <property type="entry name" value="Cytochrome P450"/>
    <property type="match status" value="1"/>
</dbReference>
<name>A0A1Y2EAC0_9PEZI</name>
<dbReference type="STRING" id="1141098.A0A1Y2EAC0"/>
<dbReference type="GO" id="GO:0005506">
    <property type="term" value="F:iron ion binding"/>
    <property type="evidence" value="ECO:0007669"/>
    <property type="project" value="InterPro"/>
</dbReference>
<dbReference type="PRINTS" id="PR00463">
    <property type="entry name" value="EP450I"/>
</dbReference>
<feature type="binding site" description="axial binding residue" evidence="8">
    <location>
        <position position="432"/>
    </location>
    <ligand>
        <name>heme</name>
        <dbReference type="ChEBI" id="CHEBI:30413"/>
    </ligand>
    <ligandPart>
        <name>Fe</name>
        <dbReference type="ChEBI" id="CHEBI:18248"/>
    </ligandPart>
</feature>
<evidence type="ECO:0000256" key="3">
    <source>
        <dbReference type="ARBA" id="ARBA00022617"/>
    </source>
</evidence>
<dbReference type="OrthoDB" id="1470350at2759"/>
<dbReference type="Proteomes" id="UP000193689">
    <property type="component" value="Unassembled WGS sequence"/>
</dbReference>
<evidence type="ECO:0000256" key="6">
    <source>
        <dbReference type="ARBA" id="ARBA00023004"/>
    </source>
</evidence>
<dbReference type="InParanoid" id="A0A1Y2EAC0"/>
<dbReference type="Gene3D" id="1.10.630.10">
    <property type="entry name" value="Cytochrome P450"/>
    <property type="match status" value="1"/>
</dbReference>
<dbReference type="PANTHER" id="PTHR24305">
    <property type="entry name" value="CYTOCHROME P450"/>
    <property type="match status" value="1"/>
</dbReference>
<dbReference type="RefSeq" id="XP_040718429.1">
    <property type="nucleotide sequence ID" value="XM_040865026.1"/>
</dbReference>
<keyword evidence="3 8" id="KW-0349">Heme</keyword>
<protein>
    <submittedName>
        <fullName evidence="10">Putative cytochrome P450</fullName>
    </submittedName>
</protein>
<proteinExistence type="inferred from homology"/>
<comment type="similarity">
    <text evidence="2">Belongs to the cytochrome P450 family.</text>
</comment>
<reference evidence="10 11" key="1">
    <citation type="submission" date="2016-07" db="EMBL/GenBank/DDBJ databases">
        <title>Pervasive Adenine N6-methylation of Active Genes in Fungi.</title>
        <authorList>
            <consortium name="DOE Joint Genome Institute"/>
            <person name="Mondo S.J."/>
            <person name="Dannebaum R.O."/>
            <person name="Kuo R.C."/>
            <person name="Labutti K."/>
            <person name="Haridas S."/>
            <person name="Kuo A."/>
            <person name="Salamov A."/>
            <person name="Ahrendt S.R."/>
            <person name="Lipzen A."/>
            <person name="Sullivan W."/>
            <person name="Andreopoulos W.B."/>
            <person name="Clum A."/>
            <person name="Lindquist E."/>
            <person name="Daum C."/>
            <person name="Ramamoorthy G.K."/>
            <person name="Gryganskyi A."/>
            <person name="Culley D."/>
            <person name="Magnuson J.K."/>
            <person name="James T.Y."/>
            <person name="O'Malley M.A."/>
            <person name="Stajich J.E."/>
            <person name="Spatafora J.W."/>
            <person name="Visel A."/>
            <person name="Grigoriev I.V."/>
        </authorList>
    </citation>
    <scope>NUCLEOTIDE SEQUENCE [LARGE SCALE GENOMIC DNA]</scope>
    <source>
        <strain evidence="10 11">CBS 129021</strain>
    </source>
</reference>
<evidence type="ECO:0000256" key="7">
    <source>
        <dbReference type="ARBA" id="ARBA00023033"/>
    </source>
</evidence>
<keyword evidence="5" id="KW-0560">Oxidoreductase</keyword>
<accession>A0A1Y2EAC0</accession>
<evidence type="ECO:0000256" key="9">
    <source>
        <dbReference type="SAM" id="Phobius"/>
    </source>
</evidence>
<evidence type="ECO:0000256" key="5">
    <source>
        <dbReference type="ARBA" id="ARBA00023002"/>
    </source>
</evidence>
<dbReference type="InterPro" id="IPR036396">
    <property type="entry name" value="Cyt_P450_sf"/>
</dbReference>
<keyword evidence="6 8" id="KW-0408">Iron</keyword>
<dbReference type="GO" id="GO:0016705">
    <property type="term" value="F:oxidoreductase activity, acting on paired donors, with incorporation or reduction of molecular oxygen"/>
    <property type="evidence" value="ECO:0007669"/>
    <property type="project" value="InterPro"/>
</dbReference>
<dbReference type="InterPro" id="IPR002401">
    <property type="entry name" value="Cyt_P450_E_grp-I"/>
</dbReference>
<dbReference type="GO" id="GO:0004497">
    <property type="term" value="F:monooxygenase activity"/>
    <property type="evidence" value="ECO:0007669"/>
    <property type="project" value="UniProtKB-KW"/>
</dbReference>
<dbReference type="Pfam" id="PF00067">
    <property type="entry name" value="p450"/>
    <property type="match status" value="1"/>
</dbReference>
<evidence type="ECO:0000256" key="4">
    <source>
        <dbReference type="ARBA" id="ARBA00022723"/>
    </source>
</evidence>
<evidence type="ECO:0000313" key="11">
    <source>
        <dbReference type="Proteomes" id="UP000193689"/>
    </source>
</evidence>